<dbReference type="PROSITE" id="PS00041">
    <property type="entry name" value="HTH_ARAC_FAMILY_1"/>
    <property type="match status" value="1"/>
</dbReference>
<dbReference type="PANTHER" id="PTHR46796">
    <property type="entry name" value="HTH-TYPE TRANSCRIPTIONAL ACTIVATOR RHAS-RELATED"/>
    <property type="match status" value="1"/>
</dbReference>
<dbReference type="KEGG" id="stax:MC45_16635"/>
<dbReference type="eggNOG" id="COG2207">
    <property type="taxonomic scope" value="Bacteria"/>
</dbReference>
<dbReference type="SMART" id="SM00342">
    <property type="entry name" value="HTH_ARAC"/>
    <property type="match status" value="1"/>
</dbReference>
<dbReference type="HOGENOM" id="CLU_000445_88_4_5"/>
<proteinExistence type="predicted"/>
<gene>
    <name evidence="5" type="ORF">MC45_16635</name>
</gene>
<dbReference type="RefSeq" id="WP_038665565.1">
    <property type="nucleotide sequence ID" value="NZ_CP009571.1"/>
</dbReference>
<keyword evidence="1" id="KW-0805">Transcription regulation</keyword>
<dbReference type="AlphaFoldDB" id="A0A097EJH2"/>
<feature type="domain" description="HTH araC/xylS-type" evidence="4">
    <location>
        <begin position="196"/>
        <end position="293"/>
    </location>
</feature>
<dbReference type="Pfam" id="PF12833">
    <property type="entry name" value="HTH_18"/>
    <property type="match status" value="1"/>
</dbReference>
<keyword evidence="6" id="KW-1185">Reference proteome</keyword>
<dbReference type="InterPro" id="IPR018062">
    <property type="entry name" value="HTH_AraC-typ_CS"/>
</dbReference>
<dbReference type="Gene3D" id="1.10.10.60">
    <property type="entry name" value="Homeodomain-like"/>
    <property type="match status" value="1"/>
</dbReference>
<accession>A0A097EJH2</accession>
<sequence>MTGADALGVEDTHGILALPGQTLIASSEGLGWRTLFASRQIEQPYTGYFGACADHLIVMHLSGPVRIERDFSGERACAKVQRGGLFILPAGRDFGVSLDGTLETIHIYVRGTMLDAAARELGVDPATLAIMPGLGVHDPVIEQMGTVCCTMLAERQSGFFADAVARILAARIVSAHSSAMHAASASAAGLSSDQIDAVRDLVHRHIEEAITVDSLALAAGLPPGQFARRFKHTTGRSPYQFVMDARLDLARDLLLRGAAIAEVAVQTGFTHQEHLTRMFGRRFGMTPGRFRSAAMH</sequence>
<organism evidence="5 6">
    <name type="scientific">Sphingomonas taxi</name>
    <dbReference type="NCBI Taxonomy" id="1549858"/>
    <lineage>
        <taxon>Bacteria</taxon>
        <taxon>Pseudomonadati</taxon>
        <taxon>Pseudomonadota</taxon>
        <taxon>Alphaproteobacteria</taxon>
        <taxon>Sphingomonadales</taxon>
        <taxon>Sphingomonadaceae</taxon>
        <taxon>Sphingomonas</taxon>
    </lineage>
</organism>
<dbReference type="EMBL" id="CP009571">
    <property type="protein sequence ID" value="AIT07720.1"/>
    <property type="molecule type" value="Genomic_DNA"/>
</dbReference>
<evidence type="ECO:0000259" key="4">
    <source>
        <dbReference type="PROSITE" id="PS01124"/>
    </source>
</evidence>
<evidence type="ECO:0000256" key="2">
    <source>
        <dbReference type="ARBA" id="ARBA00023125"/>
    </source>
</evidence>
<dbReference type="Proteomes" id="UP000033200">
    <property type="component" value="Chromosome"/>
</dbReference>
<evidence type="ECO:0000256" key="3">
    <source>
        <dbReference type="ARBA" id="ARBA00023163"/>
    </source>
</evidence>
<dbReference type="SUPFAM" id="SSF46689">
    <property type="entry name" value="Homeodomain-like"/>
    <property type="match status" value="2"/>
</dbReference>
<dbReference type="InterPro" id="IPR050204">
    <property type="entry name" value="AraC_XylS_family_regulators"/>
</dbReference>
<reference evidence="5 6" key="1">
    <citation type="submission" date="2014-09" db="EMBL/GenBank/DDBJ databases">
        <title>Using Illumina technology Improving SMRT sequencing Genome Assembly by RASTools.</title>
        <authorList>
            <person name="Zhou Y."/>
            <person name="Ma T."/>
            <person name="Liu T."/>
        </authorList>
    </citation>
    <scope>NUCLEOTIDE SEQUENCE [LARGE SCALE GENOMIC DNA]</scope>
    <source>
        <strain evidence="5 6">ATCC 55669</strain>
    </source>
</reference>
<dbReference type="InterPro" id="IPR018060">
    <property type="entry name" value="HTH_AraC"/>
</dbReference>
<evidence type="ECO:0000313" key="6">
    <source>
        <dbReference type="Proteomes" id="UP000033200"/>
    </source>
</evidence>
<dbReference type="STRING" id="1549858.MC45_16635"/>
<dbReference type="PROSITE" id="PS01124">
    <property type="entry name" value="HTH_ARAC_FAMILY_2"/>
    <property type="match status" value="1"/>
</dbReference>
<dbReference type="GO" id="GO:0003700">
    <property type="term" value="F:DNA-binding transcription factor activity"/>
    <property type="evidence" value="ECO:0007669"/>
    <property type="project" value="InterPro"/>
</dbReference>
<name>A0A097EJH2_9SPHN</name>
<dbReference type="PANTHER" id="PTHR46796:SF6">
    <property type="entry name" value="ARAC SUBFAMILY"/>
    <property type="match status" value="1"/>
</dbReference>
<evidence type="ECO:0000256" key="1">
    <source>
        <dbReference type="ARBA" id="ARBA00023015"/>
    </source>
</evidence>
<keyword evidence="3" id="KW-0804">Transcription</keyword>
<keyword evidence="2" id="KW-0238">DNA-binding</keyword>
<evidence type="ECO:0000313" key="5">
    <source>
        <dbReference type="EMBL" id="AIT07720.1"/>
    </source>
</evidence>
<dbReference type="InterPro" id="IPR009057">
    <property type="entry name" value="Homeodomain-like_sf"/>
</dbReference>
<protein>
    <recommendedName>
        <fullName evidence="4">HTH araC/xylS-type domain-containing protein</fullName>
    </recommendedName>
</protein>
<dbReference type="GO" id="GO:0043565">
    <property type="term" value="F:sequence-specific DNA binding"/>
    <property type="evidence" value="ECO:0007669"/>
    <property type="project" value="InterPro"/>
</dbReference>